<sequence>MSQVLRPKPRRAGLSNFNTSFPALVLSDDAESKPVAELLGPTHLTLIPNDFQTDRYAKLSSSPPFIFGSPPCRAHNPLVNDACFGIEKLSFKRVSPKESAHTKEHFGKKQVGVRVEGFDCSTARAVALAYIESLNN</sequence>
<accession>A0ABD3CNN4</accession>
<evidence type="ECO:0000313" key="2">
    <source>
        <dbReference type="Proteomes" id="UP001632038"/>
    </source>
</evidence>
<dbReference type="AlphaFoldDB" id="A0ABD3CNN4"/>
<comment type="caution">
    <text evidence="1">The sequence shown here is derived from an EMBL/GenBank/DDBJ whole genome shotgun (WGS) entry which is preliminary data.</text>
</comment>
<name>A0ABD3CNN4_9LAMI</name>
<organism evidence="1 2">
    <name type="scientific">Castilleja foliolosa</name>
    <dbReference type="NCBI Taxonomy" id="1961234"/>
    <lineage>
        <taxon>Eukaryota</taxon>
        <taxon>Viridiplantae</taxon>
        <taxon>Streptophyta</taxon>
        <taxon>Embryophyta</taxon>
        <taxon>Tracheophyta</taxon>
        <taxon>Spermatophyta</taxon>
        <taxon>Magnoliopsida</taxon>
        <taxon>eudicotyledons</taxon>
        <taxon>Gunneridae</taxon>
        <taxon>Pentapetalae</taxon>
        <taxon>asterids</taxon>
        <taxon>lamiids</taxon>
        <taxon>Lamiales</taxon>
        <taxon>Orobanchaceae</taxon>
        <taxon>Pedicularideae</taxon>
        <taxon>Castillejinae</taxon>
        <taxon>Castilleja</taxon>
    </lineage>
</organism>
<evidence type="ECO:0000313" key="1">
    <source>
        <dbReference type="EMBL" id="KAL3630340.1"/>
    </source>
</evidence>
<dbReference type="Proteomes" id="UP001632038">
    <property type="component" value="Unassembled WGS sequence"/>
</dbReference>
<dbReference type="PANTHER" id="PTHR33384">
    <property type="entry name" value="EXPRESSED PROTEIN"/>
    <property type="match status" value="1"/>
</dbReference>
<gene>
    <name evidence="1" type="ORF">CASFOL_023324</name>
</gene>
<protein>
    <submittedName>
        <fullName evidence="1">Uncharacterized protein</fullName>
    </submittedName>
</protein>
<proteinExistence type="predicted"/>
<reference evidence="2" key="1">
    <citation type="journal article" date="2024" name="IScience">
        <title>Strigolactones Initiate the Formation of Haustorium-like Structures in Castilleja.</title>
        <authorList>
            <person name="Buerger M."/>
            <person name="Peterson D."/>
            <person name="Chory J."/>
        </authorList>
    </citation>
    <scope>NUCLEOTIDE SEQUENCE [LARGE SCALE GENOMIC DNA]</scope>
</reference>
<dbReference type="PANTHER" id="PTHR33384:SF22">
    <property type="match status" value="1"/>
</dbReference>
<keyword evidence="2" id="KW-1185">Reference proteome</keyword>
<dbReference type="EMBL" id="JAVIJP010000032">
    <property type="protein sequence ID" value="KAL3630340.1"/>
    <property type="molecule type" value="Genomic_DNA"/>
</dbReference>